<feature type="region of interest" description="Disordered" evidence="1">
    <location>
        <begin position="283"/>
        <end position="322"/>
    </location>
</feature>
<accession>F0W7P2</accession>
<protein>
    <submittedName>
        <fullName evidence="2">AlNc14C30G2846 protein</fullName>
    </submittedName>
</protein>
<dbReference type="HOGENOM" id="CLU_864402_0_0_1"/>
<organism evidence="2">
    <name type="scientific">Albugo laibachii Nc14</name>
    <dbReference type="NCBI Taxonomy" id="890382"/>
    <lineage>
        <taxon>Eukaryota</taxon>
        <taxon>Sar</taxon>
        <taxon>Stramenopiles</taxon>
        <taxon>Oomycota</taxon>
        <taxon>Peronosporomycetes</taxon>
        <taxon>Albuginales</taxon>
        <taxon>Albuginaceae</taxon>
        <taxon>Albugo</taxon>
    </lineage>
</organism>
<reference evidence="2" key="2">
    <citation type="submission" date="2011-02" db="EMBL/GenBank/DDBJ databases">
        <authorList>
            <person name="MacLean D."/>
        </authorList>
    </citation>
    <scope>NUCLEOTIDE SEQUENCE</scope>
</reference>
<reference evidence="2" key="1">
    <citation type="journal article" date="2011" name="PLoS Biol.">
        <title>Gene gain and loss during evolution of obligate parasitism in the white rust pathogen of Arabidopsis thaliana.</title>
        <authorList>
            <person name="Kemen E."/>
            <person name="Gardiner A."/>
            <person name="Schultz-Larsen T."/>
            <person name="Kemen A.C."/>
            <person name="Balmuth A.L."/>
            <person name="Robert-Seilaniantz A."/>
            <person name="Bailey K."/>
            <person name="Holub E."/>
            <person name="Studholme D.J."/>
            <person name="Maclean D."/>
            <person name="Jones J.D."/>
        </authorList>
    </citation>
    <scope>NUCLEOTIDE SEQUENCE</scope>
</reference>
<evidence type="ECO:0000256" key="1">
    <source>
        <dbReference type="SAM" id="MobiDB-lite"/>
    </source>
</evidence>
<dbReference type="EMBL" id="FR824075">
    <property type="protein sequence ID" value="CCA17143.1"/>
    <property type="molecule type" value="Genomic_DNA"/>
</dbReference>
<gene>
    <name evidence="2" type="primary">AlNc14C30G2846</name>
    <name evidence="2" type="ORF">ALNC14_032860</name>
</gene>
<dbReference type="AlphaFoldDB" id="F0W7P2"/>
<feature type="compositionally biased region" description="Polar residues" evidence="1">
    <location>
        <begin position="127"/>
        <end position="144"/>
    </location>
</feature>
<feature type="compositionally biased region" description="Polar residues" evidence="1">
    <location>
        <begin position="313"/>
        <end position="322"/>
    </location>
</feature>
<sequence length="322" mass="36778">MSACEDALKASWNIFITRWNQIDMRAEIERHERRRQDHSLVELRDQLCMACDSERRLFFVDVVEGCWCTKGSGRGRPPMSTWEKDTAERVLSQGALVDIQATHSRTRGREYRTIGEHVAPTCLTLEGNPTSGRDNDGSTWSETFRPNDREVYPRYNMVNHRSPLMGVEEFERSQNSMVLNHIAPSDVGSLPADVGFWQVTTCSEPIRVMAKIRSFDLRCDDSEQWLDQYRNIVDDLEPRVASLEARHSAMEAMLASMTQSHDAICAQFRQFCSESGMELEPPKKKYKGSHYEPYPAGTKRPYPLEGSTGIDPSPSNNVCIYQ</sequence>
<feature type="region of interest" description="Disordered" evidence="1">
    <location>
        <begin position="122"/>
        <end position="145"/>
    </location>
</feature>
<name>F0W7P2_9STRA</name>
<evidence type="ECO:0000313" key="2">
    <source>
        <dbReference type="EMBL" id="CCA17143.1"/>
    </source>
</evidence>
<proteinExistence type="predicted"/>